<keyword evidence="1" id="KW-0479">Metal-binding</keyword>
<gene>
    <name evidence="4" type="ORF">MSAN_01291400</name>
</gene>
<dbReference type="GO" id="GO:0008270">
    <property type="term" value="F:zinc ion binding"/>
    <property type="evidence" value="ECO:0007669"/>
    <property type="project" value="UniProtKB-KW"/>
</dbReference>
<evidence type="ECO:0000259" key="3">
    <source>
        <dbReference type="PROSITE" id="PS50966"/>
    </source>
</evidence>
<evidence type="ECO:0000256" key="2">
    <source>
        <dbReference type="SAM" id="MobiDB-lite"/>
    </source>
</evidence>
<organism evidence="4 5">
    <name type="scientific">Mycena sanguinolenta</name>
    <dbReference type="NCBI Taxonomy" id="230812"/>
    <lineage>
        <taxon>Eukaryota</taxon>
        <taxon>Fungi</taxon>
        <taxon>Dikarya</taxon>
        <taxon>Basidiomycota</taxon>
        <taxon>Agaricomycotina</taxon>
        <taxon>Agaricomycetes</taxon>
        <taxon>Agaricomycetidae</taxon>
        <taxon>Agaricales</taxon>
        <taxon>Marasmiineae</taxon>
        <taxon>Mycenaceae</taxon>
        <taxon>Mycena</taxon>
    </lineage>
</organism>
<keyword evidence="5" id="KW-1185">Reference proteome</keyword>
<dbReference type="Proteomes" id="UP000623467">
    <property type="component" value="Unassembled WGS sequence"/>
</dbReference>
<proteinExistence type="predicted"/>
<feature type="compositionally biased region" description="Acidic residues" evidence="2">
    <location>
        <begin position="147"/>
        <end position="160"/>
    </location>
</feature>
<dbReference type="AlphaFoldDB" id="A0A8H7D5B8"/>
<accession>A0A8H7D5B8</accession>
<sequence>MPRCDLLAWILIVKLAPTYYRKLERLLTDTGRYRELPSWRESFKKTWRKLEKTPITIPVNPAYKTDTKKMLCTCLSLATSRFLLCKHAVQGMKPVPSVFFLEVKRQRTAPFWVHPSLQPLSDDAGTGVNSGGAEEQQVENPLNGAMDSDEGDDGDDEEEDDLINTQFGADQLTFLEAMDEKNRDHFRILEGPQVSTPISGPMNASDVGTRGRIILPVGERVLDEREE</sequence>
<keyword evidence="1" id="KW-0863">Zinc-finger</keyword>
<evidence type="ECO:0000313" key="5">
    <source>
        <dbReference type="Proteomes" id="UP000623467"/>
    </source>
</evidence>
<feature type="region of interest" description="Disordered" evidence="2">
    <location>
        <begin position="192"/>
        <end position="211"/>
    </location>
</feature>
<dbReference type="OrthoDB" id="2661395at2759"/>
<name>A0A8H7D5B8_9AGAR</name>
<dbReference type="PROSITE" id="PS50966">
    <property type="entry name" value="ZF_SWIM"/>
    <property type="match status" value="1"/>
</dbReference>
<dbReference type="EMBL" id="JACAZH010000009">
    <property type="protein sequence ID" value="KAF7359486.1"/>
    <property type="molecule type" value="Genomic_DNA"/>
</dbReference>
<evidence type="ECO:0000313" key="4">
    <source>
        <dbReference type="EMBL" id="KAF7359486.1"/>
    </source>
</evidence>
<feature type="region of interest" description="Disordered" evidence="2">
    <location>
        <begin position="120"/>
        <end position="160"/>
    </location>
</feature>
<comment type="caution">
    <text evidence="4">The sequence shown here is derived from an EMBL/GenBank/DDBJ whole genome shotgun (WGS) entry which is preliminary data.</text>
</comment>
<dbReference type="InterPro" id="IPR007527">
    <property type="entry name" value="Znf_SWIM"/>
</dbReference>
<keyword evidence="1" id="KW-0862">Zinc</keyword>
<evidence type="ECO:0000256" key="1">
    <source>
        <dbReference type="PROSITE-ProRule" id="PRU00325"/>
    </source>
</evidence>
<protein>
    <recommendedName>
        <fullName evidence="3">SWIM-type domain-containing protein</fullName>
    </recommendedName>
</protein>
<reference evidence="4" key="1">
    <citation type="submission" date="2020-05" db="EMBL/GenBank/DDBJ databases">
        <title>Mycena genomes resolve the evolution of fungal bioluminescence.</title>
        <authorList>
            <person name="Tsai I.J."/>
        </authorList>
    </citation>
    <scope>NUCLEOTIDE SEQUENCE</scope>
    <source>
        <strain evidence="4">160909Yilan</strain>
    </source>
</reference>
<feature type="domain" description="SWIM-type" evidence="3">
    <location>
        <begin position="57"/>
        <end position="96"/>
    </location>
</feature>